<dbReference type="EMBL" id="JWZX01003287">
    <property type="protein sequence ID" value="KOO22328.1"/>
    <property type="molecule type" value="Genomic_DNA"/>
</dbReference>
<dbReference type="PANTHER" id="PTHR24347">
    <property type="entry name" value="SERINE/THREONINE-PROTEIN KINASE"/>
    <property type="match status" value="1"/>
</dbReference>
<gene>
    <name evidence="7" type="ORF">Ctob_008451</name>
</gene>
<evidence type="ECO:0000313" key="7">
    <source>
        <dbReference type="EMBL" id="KOO22328.1"/>
    </source>
</evidence>
<feature type="coiled-coil region" evidence="4">
    <location>
        <begin position="81"/>
        <end position="122"/>
    </location>
</feature>
<keyword evidence="1 3" id="KW-0547">Nucleotide-binding</keyword>
<dbReference type="OrthoDB" id="193931at2759"/>
<dbReference type="InterPro" id="IPR017441">
    <property type="entry name" value="Protein_kinase_ATP_BS"/>
</dbReference>
<reference evidence="8" key="1">
    <citation type="journal article" date="2015" name="PLoS Genet.">
        <title>Genome Sequence and Transcriptome Analyses of Chrysochromulina tobin: Metabolic Tools for Enhanced Algal Fitness in the Prominent Order Prymnesiales (Haptophyceae).</title>
        <authorList>
            <person name="Hovde B.T."/>
            <person name="Deodato C.R."/>
            <person name="Hunsperger H.M."/>
            <person name="Ryken S.A."/>
            <person name="Yost W."/>
            <person name="Jha R.K."/>
            <person name="Patterson J."/>
            <person name="Monnat R.J. Jr."/>
            <person name="Barlow S.B."/>
            <person name="Starkenburg S.R."/>
            <person name="Cattolico R.A."/>
        </authorList>
    </citation>
    <scope>NUCLEOTIDE SEQUENCE</scope>
    <source>
        <strain evidence="8">CCMP291</strain>
    </source>
</reference>
<evidence type="ECO:0000256" key="3">
    <source>
        <dbReference type="PROSITE-ProRule" id="PRU10141"/>
    </source>
</evidence>
<feature type="region of interest" description="Disordered" evidence="5">
    <location>
        <begin position="1229"/>
        <end position="1263"/>
    </location>
</feature>
<dbReference type="SUPFAM" id="SSF56112">
    <property type="entry name" value="Protein kinase-like (PK-like)"/>
    <property type="match status" value="1"/>
</dbReference>
<accession>A0A0M0J7X3</accession>
<dbReference type="PROSITE" id="PS00107">
    <property type="entry name" value="PROTEIN_KINASE_ATP"/>
    <property type="match status" value="1"/>
</dbReference>
<dbReference type="Gene3D" id="1.10.510.10">
    <property type="entry name" value="Transferase(Phosphotransferase) domain 1"/>
    <property type="match status" value="1"/>
</dbReference>
<dbReference type="GO" id="GO:0004672">
    <property type="term" value="F:protein kinase activity"/>
    <property type="evidence" value="ECO:0007669"/>
    <property type="project" value="InterPro"/>
</dbReference>
<dbReference type="InterPro" id="IPR008271">
    <property type="entry name" value="Ser/Thr_kinase_AS"/>
</dbReference>
<dbReference type="InterPro" id="IPR000719">
    <property type="entry name" value="Prot_kinase_dom"/>
</dbReference>
<dbReference type="SMART" id="SM00220">
    <property type="entry name" value="S_TKc"/>
    <property type="match status" value="1"/>
</dbReference>
<evidence type="ECO:0000256" key="2">
    <source>
        <dbReference type="ARBA" id="ARBA00022840"/>
    </source>
</evidence>
<dbReference type="Pfam" id="PF00069">
    <property type="entry name" value="Pkinase"/>
    <property type="match status" value="1"/>
</dbReference>
<keyword evidence="2 3" id="KW-0067">ATP-binding</keyword>
<proteinExistence type="predicted"/>
<keyword evidence="7" id="KW-0808">Transferase</keyword>
<dbReference type="PROSITE" id="PS00108">
    <property type="entry name" value="PROTEIN_KINASE_ST"/>
    <property type="match status" value="1"/>
</dbReference>
<organism evidence="7 8">
    <name type="scientific">Chrysochromulina tobinii</name>
    <dbReference type="NCBI Taxonomy" id="1460289"/>
    <lineage>
        <taxon>Eukaryota</taxon>
        <taxon>Haptista</taxon>
        <taxon>Haptophyta</taxon>
        <taxon>Prymnesiophyceae</taxon>
        <taxon>Prymnesiales</taxon>
        <taxon>Chrysochromulinaceae</taxon>
        <taxon>Chrysochromulina</taxon>
    </lineage>
</organism>
<dbReference type="GO" id="GO:0005524">
    <property type="term" value="F:ATP binding"/>
    <property type="evidence" value="ECO:0007669"/>
    <property type="project" value="UniProtKB-UniRule"/>
</dbReference>
<feature type="domain" description="Protein kinase" evidence="6">
    <location>
        <begin position="955"/>
        <end position="1263"/>
    </location>
</feature>
<feature type="coiled-coil region" evidence="4">
    <location>
        <begin position="315"/>
        <end position="373"/>
    </location>
</feature>
<protein>
    <submittedName>
        <fullName evidence="7">Calcium calmodulin-dependent protein kinase type 1d</fullName>
    </submittedName>
</protein>
<sequence>MIADEVTRHEVRTARDELGALLRSSRALEGRVALEILRKRGLRDAATVTEYESSALRSLAEEKDADSMSAAAMLAASDHARADLEQRLVACEARMQRAEQERDALAVELEAARHEAHALMQEAAASVEAEVHAAAALFESEQRVAAAVAHAAMSVDSMDRMVAESQARLDESTRYWAGMVATMEAARDVAEARAAAAEKLAAKVLEGPTGDGGAQAAAAAAAAADDAKEDAQKRSDAQLAALKAEHALMEKQLHARVEELVEAQLPARCRAALEASLHAAEERLRAEAFAEAGAMVERARADARAESELAMRASLAQSELALESARASAARSQAEGDALKERMQALETARRRAQEEADAMAAEARELRAAEARRPSRPIPLPPMPATAALVAELEGVSAEATKQKALAASLQQRVSELEGEAAEATKQKALAASLQQRVTELEGVEATSFQSVWSLQQRVTELEAMAAEALTKEAMAASLQQRVTELEASLATARPHLQRVAELEAAARVASLNEERLQERLAELESAAAEEREEAAYALAELQQQVASLEASAAEASKEVAAAAVLRQQVASLEASAAEASKEVAAAAVLRQQVASLEASAAEASKEVAAAAVLRQQVASLEASAAEASNEVVALRQRGAELEVAGQVTHLERLRPKQLDSLQSLGDSFSSSLGSLLEESATEAGGDAVAISDGEATPGWLRSARDSCFPIPDAVTFAPSAELIAAAARVGACVHANEDFAAAEDEALLAATELAVEEAGRGMAASQQEDDSVLLDVQQDVQQGQAAENAVAGSESGTNAVSMFSLKEDLQQPSQAMVDPAAAQQSSVEEEAIQRRLQLRRRSGGYLVEGAEEQVEEEEESLGKAEEPAAEESAPAFPTEQESADEPAADEPAADEPAAAEPVADEPVSESPVSAEPAAEEPVADATVAADEVHLSASLKKLCDTSATDISTLYAVQDLLGEGRFSKVYSVVDEATGQVLALKELDMGAIVEDEEGLEMLEAEVLALKRAGNAPHIILLHKVVASPDAIYLAMDRVPGRELFVVVEERGALETSYVRHLMQQLLTALTALAEVGVVHRDVKPENIMVSEEETERPHLTLIDFGYAALLGGGDAPTELTGVAGSPEYAAPEVLSWIAVEAGDAGEEEGEPYDAGCDVWSVGVTAYVLLCGELPSDLPEEATKEALIEAALSVDLSFPRLEGDAMVEEPVGKAEEPVGQAEEFTHAVTQPAAIKGSNGEEFMAADASPSLPMLDDSATASIESP</sequence>
<dbReference type="PROSITE" id="PS50011">
    <property type="entry name" value="PROTEIN_KINASE_DOM"/>
    <property type="match status" value="1"/>
</dbReference>
<dbReference type="InterPro" id="IPR011009">
    <property type="entry name" value="Kinase-like_dom_sf"/>
</dbReference>
<feature type="coiled-coil region" evidence="4">
    <location>
        <begin position="501"/>
        <end position="646"/>
    </location>
</feature>
<evidence type="ECO:0000256" key="4">
    <source>
        <dbReference type="SAM" id="Coils"/>
    </source>
</evidence>
<feature type="non-terminal residue" evidence="7">
    <location>
        <position position="1263"/>
    </location>
</feature>
<keyword evidence="7" id="KW-0418">Kinase</keyword>
<evidence type="ECO:0000313" key="8">
    <source>
        <dbReference type="Proteomes" id="UP000037460"/>
    </source>
</evidence>
<dbReference type="AlphaFoldDB" id="A0A0M0J7X3"/>
<name>A0A0M0J7X3_9EUKA</name>
<evidence type="ECO:0000256" key="5">
    <source>
        <dbReference type="SAM" id="MobiDB-lite"/>
    </source>
</evidence>
<evidence type="ECO:0000256" key="1">
    <source>
        <dbReference type="ARBA" id="ARBA00022741"/>
    </source>
</evidence>
<feature type="compositionally biased region" description="Acidic residues" evidence="5">
    <location>
        <begin position="851"/>
        <end position="861"/>
    </location>
</feature>
<feature type="binding site" evidence="3">
    <location>
        <position position="984"/>
    </location>
    <ligand>
        <name>ATP</name>
        <dbReference type="ChEBI" id="CHEBI:30616"/>
    </ligand>
</feature>
<feature type="coiled-coil region" evidence="4">
    <location>
        <begin position="401"/>
        <end position="428"/>
    </location>
</feature>
<feature type="region of interest" description="Disordered" evidence="5">
    <location>
        <begin position="849"/>
        <end position="927"/>
    </location>
</feature>
<feature type="compositionally biased region" description="Low complexity" evidence="5">
    <location>
        <begin position="872"/>
        <end position="881"/>
    </location>
</feature>
<keyword evidence="8" id="KW-1185">Reference proteome</keyword>
<comment type="caution">
    <text evidence="7">The sequence shown here is derived from an EMBL/GenBank/DDBJ whole genome shotgun (WGS) entry which is preliminary data.</text>
</comment>
<feature type="compositionally biased region" description="Acidic residues" evidence="5">
    <location>
        <begin position="883"/>
        <end position="895"/>
    </location>
</feature>
<evidence type="ECO:0000259" key="6">
    <source>
        <dbReference type="PROSITE" id="PS50011"/>
    </source>
</evidence>
<dbReference type="Proteomes" id="UP000037460">
    <property type="component" value="Unassembled WGS sequence"/>
</dbReference>
<keyword evidence="4" id="KW-0175">Coiled coil</keyword>